<organism evidence="2 3">
    <name type="scientific">Hymenobacter coccineus</name>
    <dbReference type="NCBI Taxonomy" id="1908235"/>
    <lineage>
        <taxon>Bacteria</taxon>
        <taxon>Pseudomonadati</taxon>
        <taxon>Bacteroidota</taxon>
        <taxon>Cytophagia</taxon>
        <taxon>Cytophagales</taxon>
        <taxon>Hymenobacteraceae</taxon>
        <taxon>Hymenobacter</taxon>
    </lineage>
</organism>
<proteinExistence type="predicted"/>
<dbReference type="AlphaFoldDB" id="A0A1G1SV00"/>
<dbReference type="RefSeq" id="WP_070746636.1">
    <property type="nucleotide sequence ID" value="NZ_MDZA01000432.1"/>
</dbReference>
<feature type="region of interest" description="Disordered" evidence="1">
    <location>
        <begin position="1"/>
        <end position="27"/>
    </location>
</feature>
<gene>
    <name evidence="2" type="ORF">BEN49_14030</name>
</gene>
<name>A0A1G1SV00_9BACT</name>
<sequence>MPGLHSQGPGPGQGYQRLRHAAGHGGQMHQIGEELGRSSCQYVGAASYRRLNQFLIWGEGHK</sequence>
<protein>
    <submittedName>
        <fullName evidence="2">Uncharacterized protein</fullName>
    </submittedName>
</protein>
<evidence type="ECO:0000313" key="3">
    <source>
        <dbReference type="Proteomes" id="UP000177506"/>
    </source>
</evidence>
<evidence type="ECO:0000313" key="2">
    <source>
        <dbReference type="EMBL" id="OGX82428.1"/>
    </source>
</evidence>
<accession>A0A1G1SV00</accession>
<evidence type="ECO:0000256" key="1">
    <source>
        <dbReference type="SAM" id="MobiDB-lite"/>
    </source>
</evidence>
<keyword evidence="3" id="KW-1185">Reference proteome</keyword>
<reference evidence="2 3" key="1">
    <citation type="submission" date="2016-08" db="EMBL/GenBank/DDBJ databases">
        <title>Hymenobacter coccineus sp. nov., Hymenobacter lapidarius sp. nov. and Hymenobacter glacialis sp. nov., isolated from Antarctic soil.</title>
        <authorList>
            <person name="Sedlacek I."/>
            <person name="Kralova S."/>
            <person name="Kyrova K."/>
            <person name="Maslanova I."/>
            <person name="Stankova E."/>
            <person name="Vrbovska V."/>
            <person name="Nemec M."/>
            <person name="Bartak M."/>
            <person name="Svec P."/>
            <person name="Busse H.-J."/>
            <person name="Pantucek R."/>
        </authorList>
    </citation>
    <scope>NUCLEOTIDE SEQUENCE [LARGE SCALE GENOMIC DNA]</scope>
    <source>
        <strain evidence="2 3">CCM 8649</strain>
    </source>
</reference>
<dbReference type="Proteomes" id="UP000177506">
    <property type="component" value="Unassembled WGS sequence"/>
</dbReference>
<comment type="caution">
    <text evidence="2">The sequence shown here is derived from an EMBL/GenBank/DDBJ whole genome shotgun (WGS) entry which is preliminary data.</text>
</comment>
<dbReference type="EMBL" id="MDZA01000432">
    <property type="protein sequence ID" value="OGX82428.1"/>
    <property type="molecule type" value="Genomic_DNA"/>
</dbReference>